<reference evidence="1" key="1">
    <citation type="submission" date="2022-07" db="EMBL/GenBank/DDBJ databases">
        <title>Tahibacter sp., a new gammaproteobacterium isolated from the silt sample collected at pig farm.</title>
        <authorList>
            <person name="Chen H."/>
        </authorList>
    </citation>
    <scope>NUCLEOTIDE SEQUENCE</scope>
    <source>
        <strain evidence="1">P2K</strain>
    </source>
</reference>
<organism evidence="1 2">
    <name type="scientific">Tahibacter harae</name>
    <dbReference type="NCBI Taxonomy" id="2963937"/>
    <lineage>
        <taxon>Bacteria</taxon>
        <taxon>Pseudomonadati</taxon>
        <taxon>Pseudomonadota</taxon>
        <taxon>Gammaproteobacteria</taxon>
        <taxon>Lysobacterales</taxon>
        <taxon>Rhodanobacteraceae</taxon>
        <taxon>Tahibacter</taxon>
    </lineage>
</organism>
<comment type="caution">
    <text evidence="1">The sequence shown here is derived from an EMBL/GenBank/DDBJ whole genome shotgun (WGS) entry which is preliminary data.</text>
</comment>
<evidence type="ECO:0000313" key="1">
    <source>
        <dbReference type="EMBL" id="MCQ4163418.1"/>
    </source>
</evidence>
<gene>
    <name evidence="1" type="ORF">NM961_01720</name>
</gene>
<dbReference type="Gene3D" id="3.10.100.10">
    <property type="entry name" value="Mannose-Binding Protein A, subunit A"/>
    <property type="match status" value="1"/>
</dbReference>
<protein>
    <submittedName>
        <fullName evidence="1">Uncharacterized protein</fullName>
    </submittedName>
</protein>
<keyword evidence="2" id="KW-1185">Reference proteome</keyword>
<dbReference type="RefSeq" id="WP_255910554.1">
    <property type="nucleotide sequence ID" value="NZ_JANFQO010000001.1"/>
</dbReference>
<dbReference type="Proteomes" id="UP001165498">
    <property type="component" value="Unassembled WGS sequence"/>
</dbReference>
<evidence type="ECO:0000313" key="2">
    <source>
        <dbReference type="Proteomes" id="UP001165498"/>
    </source>
</evidence>
<dbReference type="EMBL" id="JANFQO010000001">
    <property type="protein sequence ID" value="MCQ4163418.1"/>
    <property type="molecule type" value="Genomic_DNA"/>
</dbReference>
<name>A0ABT1QLL9_9GAMM</name>
<sequence>MAQQDNGRFGGRFLFQSRQYAAPTAGTAARRTHPRSEGPWQRLDGAKFADSFAQIRSDFVHALLNVTETGTRALSQSQYVWTSMNTSGSVTAATCNTWSQTGAYAWASRLDAVGPTWPPAYQTTIICEGTNPLYCPSDSARVFRYGFD</sequence>
<accession>A0ABT1QLL9</accession>
<dbReference type="InterPro" id="IPR016186">
    <property type="entry name" value="C-type_lectin-like/link_sf"/>
</dbReference>
<proteinExistence type="predicted"/>